<dbReference type="InterPro" id="IPR001870">
    <property type="entry name" value="B30.2/SPRY"/>
</dbReference>
<comment type="similarity">
    <text evidence="2">Belongs to the immunoglobulin superfamily. BTN/MOG family.</text>
</comment>
<dbReference type="InterPro" id="IPR036179">
    <property type="entry name" value="Ig-like_dom_sf"/>
</dbReference>
<dbReference type="Gene3D" id="2.60.120.920">
    <property type="match status" value="1"/>
</dbReference>
<dbReference type="RefSeq" id="XP_032060983.1">
    <property type="nucleotide sequence ID" value="XM_032205092.1"/>
</dbReference>
<evidence type="ECO:0000259" key="12">
    <source>
        <dbReference type="PROSITE" id="PS50835"/>
    </source>
</evidence>
<dbReference type="InterPro" id="IPR043136">
    <property type="entry name" value="B30.2/SPRY_sf"/>
</dbReference>
<keyword evidence="8" id="KW-0325">Glycoprotein</keyword>
<dbReference type="Pfam" id="PF00622">
    <property type="entry name" value="SPRY"/>
    <property type="match status" value="1"/>
</dbReference>
<dbReference type="PANTHER" id="PTHR24100">
    <property type="entry name" value="BUTYROPHILIN"/>
    <property type="match status" value="1"/>
</dbReference>
<keyword evidence="7" id="KW-1015">Disulfide bond</keyword>
<comment type="subcellular location">
    <subcellularLocation>
        <location evidence="1">Membrane</location>
        <topology evidence="1">Single-pass type I membrane protein</topology>
    </subcellularLocation>
</comment>
<dbReference type="GO" id="GO:0005102">
    <property type="term" value="F:signaling receptor binding"/>
    <property type="evidence" value="ECO:0007669"/>
    <property type="project" value="TreeGrafter"/>
</dbReference>
<proteinExistence type="inferred from homology"/>
<keyword evidence="4" id="KW-0732">Signal</keyword>
<dbReference type="PROSITE" id="PS50188">
    <property type="entry name" value="B302_SPRY"/>
    <property type="match status" value="1"/>
</dbReference>
<dbReference type="Gene3D" id="2.60.40.10">
    <property type="entry name" value="Immunoglobulins"/>
    <property type="match status" value="2"/>
</dbReference>
<evidence type="ECO:0000313" key="13">
    <source>
        <dbReference type="Proteomes" id="UP000504639"/>
    </source>
</evidence>
<keyword evidence="3" id="KW-0812">Transmembrane</keyword>
<evidence type="ECO:0000313" key="14">
    <source>
        <dbReference type="RefSeq" id="XP_032060983.1"/>
    </source>
</evidence>
<evidence type="ECO:0000256" key="6">
    <source>
        <dbReference type="ARBA" id="ARBA00023136"/>
    </source>
</evidence>
<feature type="domain" description="B30.2/SPRY" evidence="11">
    <location>
        <begin position="290"/>
        <end position="486"/>
    </location>
</feature>
<name>A0A6J3EHZ3_AYTFU</name>
<dbReference type="PRINTS" id="PR01407">
    <property type="entry name" value="BUTYPHLNCDUF"/>
</dbReference>
<dbReference type="Pfam" id="PF07686">
    <property type="entry name" value="V-set"/>
    <property type="match status" value="1"/>
</dbReference>
<dbReference type="FunFam" id="2.60.40.10:FF:000088">
    <property type="entry name" value="Butyrophilin subfamily 1 member A1"/>
    <property type="match status" value="1"/>
</dbReference>
<organism evidence="13 14">
    <name type="scientific">Aythya fuligula</name>
    <name type="common">Tufted duck</name>
    <name type="synonym">Anas fuligula</name>
    <dbReference type="NCBI Taxonomy" id="219594"/>
    <lineage>
        <taxon>Eukaryota</taxon>
        <taxon>Metazoa</taxon>
        <taxon>Chordata</taxon>
        <taxon>Craniata</taxon>
        <taxon>Vertebrata</taxon>
        <taxon>Euteleostomi</taxon>
        <taxon>Archelosauria</taxon>
        <taxon>Archosauria</taxon>
        <taxon>Dinosauria</taxon>
        <taxon>Saurischia</taxon>
        <taxon>Theropoda</taxon>
        <taxon>Coelurosauria</taxon>
        <taxon>Aves</taxon>
        <taxon>Neognathae</taxon>
        <taxon>Galloanserae</taxon>
        <taxon>Anseriformes</taxon>
        <taxon>Anatidae</taxon>
        <taxon>Aythyinae</taxon>
        <taxon>Aythya</taxon>
    </lineage>
</organism>
<dbReference type="SUPFAM" id="SSF49899">
    <property type="entry name" value="Concanavalin A-like lectins/glucanases"/>
    <property type="match status" value="1"/>
</dbReference>
<dbReference type="InterPro" id="IPR013106">
    <property type="entry name" value="Ig_V-set"/>
</dbReference>
<dbReference type="GO" id="GO:0050852">
    <property type="term" value="P:T cell receptor signaling pathway"/>
    <property type="evidence" value="ECO:0007669"/>
    <property type="project" value="TreeGrafter"/>
</dbReference>
<dbReference type="InterPro" id="IPR003879">
    <property type="entry name" value="Butyrophylin_SPRY"/>
</dbReference>
<keyword evidence="9" id="KW-0393">Immunoglobulin domain</keyword>
<dbReference type="Proteomes" id="UP000504639">
    <property type="component" value="Chromosome 32"/>
</dbReference>
<evidence type="ECO:0000256" key="5">
    <source>
        <dbReference type="ARBA" id="ARBA00022989"/>
    </source>
</evidence>
<feature type="domain" description="Ig-like" evidence="12">
    <location>
        <begin position="76"/>
        <end position="189"/>
    </location>
</feature>
<dbReference type="InterPro" id="IPR003599">
    <property type="entry name" value="Ig_sub"/>
</dbReference>
<evidence type="ECO:0000256" key="8">
    <source>
        <dbReference type="ARBA" id="ARBA00023180"/>
    </source>
</evidence>
<dbReference type="SUPFAM" id="SSF48726">
    <property type="entry name" value="Immunoglobulin"/>
    <property type="match status" value="2"/>
</dbReference>
<sequence>MLIDTEGIAISPVCLPKVPVSFDFITPVLEATHYVFIVGGIRNSVCSPYQSPDSSSCSGALMEEQQKAGVYSSLVPTENFEVISPPNVLGVVGLDTVLPCNVTSMKPLYDIEVQWKKITDGRIEDVYIWRNTVNKPGQKYVGRTELLKDGLAAGNVSLTLKNVLPADEGTYSCIVNSKDWSADTTTVLSIAGTNEVFFEILGPRGQGIELACRSHGWFPKPTVEWVVRNKQMLSPDTEIHQDSKELFSVLSRVTITGQEVEEVTCQIQNNMAQAEKTTVRLSNYDSLQARYDTINRELEFRRARSYMVPITLDVARKHPELALSPDKRTVHHEPSDQGSIIKCQLPIVVGREGFALGRHYWEVQVWDGLDWEVGVLTETVRDTLIGESWQELPKHGVWSLRREKGKFWPEEANNVMHQNTAPLAAVGLDLDLEQNTLSFYNAGVSGRILEVSIEPSMKLYPFLKPGLGKVGEKGKPLSINHNTGWDYPQKMQHDMRNYPTELKFSWRRLVESFAKLRNLIAKGSLAIDKPVS</sequence>
<keyword evidence="6" id="KW-0472">Membrane</keyword>
<dbReference type="GO" id="GO:0001817">
    <property type="term" value="P:regulation of cytokine production"/>
    <property type="evidence" value="ECO:0007669"/>
    <property type="project" value="TreeGrafter"/>
</dbReference>
<dbReference type="GO" id="GO:0009897">
    <property type="term" value="C:external side of plasma membrane"/>
    <property type="evidence" value="ECO:0007669"/>
    <property type="project" value="TreeGrafter"/>
</dbReference>
<evidence type="ECO:0000256" key="1">
    <source>
        <dbReference type="ARBA" id="ARBA00004479"/>
    </source>
</evidence>
<evidence type="ECO:0000259" key="11">
    <source>
        <dbReference type="PROSITE" id="PS50188"/>
    </source>
</evidence>
<keyword evidence="5" id="KW-1133">Transmembrane helix</keyword>
<dbReference type="GO" id="GO:0050863">
    <property type="term" value="P:regulation of T cell activation"/>
    <property type="evidence" value="ECO:0007669"/>
    <property type="project" value="UniProtKB-ARBA"/>
</dbReference>
<dbReference type="InterPro" id="IPR007110">
    <property type="entry name" value="Ig-like_dom"/>
</dbReference>
<dbReference type="KEGG" id="aful:116500176"/>
<evidence type="ECO:0000256" key="10">
    <source>
        <dbReference type="ARBA" id="ARBA00038221"/>
    </source>
</evidence>
<dbReference type="GO" id="GO:1903037">
    <property type="term" value="P:regulation of leukocyte cell-cell adhesion"/>
    <property type="evidence" value="ECO:0007669"/>
    <property type="project" value="UniProtKB-ARBA"/>
</dbReference>
<dbReference type="AlphaFoldDB" id="A0A6J3EHZ3"/>
<dbReference type="SMART" id="SM00406">
    <property type="entry name" value="IGv"/>
    <property type="match status" value="1"/>
</dbReference>
<gene>
    <name evidence="14" type="primary">LOC116500176</name>
</gene>
<feature type="domain" description="Ig-like" evidence="12">
    <location>
        <begin position="205"/>
        <end position="282"/>
    </location>
</feature>
<dbReference type="GO" id="GO:0042110">
    <property type="term" value="P:T cell activation"/>
    <property type="evidence" value="ECO:0007669"/>
    <property type="project" value="UniProtKB-ARBA"/>
</dbReference>
<dbReference type="SMART" id="SM00449">
    <property type="entry name" value="SPRY"/>
    <property type="match status" value="1"/>
</dbReference>
<dbReference type="Pfam" id="PF22705">
    <property type="entry name" value="C2-set_3"/>
    <property type="match status" value="1"/>
</dbReference>
<dbReference type="InterPro" id="IPR050504">
    <property type="entry name" value="IgSF_BTN/MOG"/>
</dbReference>
<comment type="similarity">
    <text evidence="10">Belongs to the SKINT family.</text>
</comment>
<dbReference type="InterPro" id="IPR013783">
    <property type="entry name" value="Ig-like_fold"/>
</dbReference>
<dbReference type="InterPro" id="IPR003877">
    <property type="entry name" value="SPRY_dom"/>
</dbReference>
<evidence type="ECO:0000256" key="3">
    <source>
        <dbReference type="ARBA" id="ARBA00022692"/>
    </source>
</evidence>
<evidence type="ECO:0000256" key="9">
    <source>
        <dbReference type="ARBA" id="ARBA00023319"/>
    </source>
</evidence>
<accession>A0A6J3EHZ3</accession>
<dbReference type="InParanoid" id="A0A6J3EHZ3"/>
<reference evidence="14" key="1">
    <citation type="submission" date="2025-08" db="UniProtKB">
        <authorList>
            <consortium name="RefSeq"/>
        </authorList>
    </citation>
    <scope>IDENTIFICATION</scope>
    <source>
        <tissue evidence="14">Lung</tissue>
    </source>
</reference>
<dbReference type="InterPro" id="IPR053896">
    <property type="entry name" value="BTN3A2-like_Ig-C"/>
</dbReference>
<evidence type="ECO:0000256" key="2">
    <source>
        <dbReference type="ARBA" id="ARBA00007591"/>
    </source>
</evidence>
<keyword evidence="13" id="KW-1185">Reference proteome</keyword>
<dbReference type="FunFam" id="2.60.40.10:FF:000142">
    <property type="entry name" value="V-set domain-containing T-cell activation inhibitor 1"/>
    <property type="match status" value="1"/>
</dbReference>
<dbReference type="PROSITE" id="PS50835">
    <property type="entry name" value="IG_LIKE"/>
    <property type="match status" value="2"/>
</dbReference>
<evidence type="ECO:0000256" key="4">
    <source>
        <dbReference type="ARBA" id="ARBA00022729"/>
    </source>
</evidence>
<dbReference type="GeneID" id="116500176"/>
<evidence type="ECO:0000256" key="7">
    <source>
        <dbReference type="ARBA" id="ARBA00023157"/>
    </source>
</evidence>
<dbReference type="SMART" id="SM00409">
    <property type="entry name" value="IG"/>
    <property type="match status" value="1"/>
</dbReference>
<protein>
    <submittedName>
        <fullName evidence="14">Butyrophilin-like protein 3</fullName>
    </submittedName>
</protein>
<dbReference type="InterPro" id="IPR013320">
    <property type="entry name" value="ConA-like_dom_sf"/>
</dbReference>